<keyword evidence="4" id="KW-1185">Reference proteome</keyword>
<evidence type="ECO:0000256" key="1">
    <source>
        <dbReference type="SAM" id="MobiDB-lite"/>
    </source>
</evidence>
<protein>
    <submittedName>
        <fullName evidence="3">SHOCT domain-containing protein</fullName>
    </submittedName>
</protein>
<keyword evidence="2" id="KW-0472">Membrane</keyword>
<reference evidence="3" key="1">
    <citation type="submission" date="2020-11" db="EMBL/GenBank/DDBJ databases">
        <title>Isolation and identification of active actinomycetes.</title>
        <authorList>
            <person name="Yu B."/>
        </authorList>
    </citation>
    <scope>NUCLEOTIDE SEQUENCE</scope>
    <source>
        <strain evidence="3">NEAU-YB345</strain>
    </source>
</reference>
<comment type="caution">
    <text evidence="3">The sequence shown here is derived from an EMBL/GenBank/DDBJ whole genome shotgun (WGS) entry which is preliminary data.</text>
</comment>
<dbReference type="Proteomes" id="UP000657385">
    <property type="component" value="Unassembled WGS sequence"/>
</dbReference>
<keyword evidence="2" id="KW-1133">Transmembrane helix</keyword>
<feature type="region of interest" description="Disordered" evidence="1">
    <location>
        <begin position="47"/>
        <end position="82"/>
    </location>
</feature>
<feature type="compositionally biased region" description="Gly residues" evidence="1">
    <location>
        <begin position="50"/>
        <end position="60"/>
    </location>
</feature>
<name>A0A931FDU3_9ACTN</name>
<evidence type="ECO:0000313" key="3">
    <source>
        <dbReference type="EMBL" id="MBF9068495.1"/>
    </source>
</evidence>
<organism evidence="3 4">
    <name type="scientific">Streptacidiphilus fuscans</name>
    <dbReference type="NCBI Taxonomy" id="2789292"/>
    <lineage>
        <taxon>Bacteria</taxon>
        <taxon>Bacillati</taxon>
        <taxon>Actinomycetota</taxon>
        <taxon>Actinomycetes</taxon>
        <taxon>Kitasatosporales</taxon>
        <taxon>Streptomycetaceae</taxon>
        <taxon>Streptacidiphilus</taxon>
    </lineage>
</organism>
<dbReference type="EMBL" id="JADPRT010000004">
    <property type="protein sequence ID" value="MBF9068495.1"/>
    <property type="molecule type" value="Genomic_DNA"/>
</dbReference>
<sequence>MNTLLADGWHGGPGPWILLMPLIWIGAIVLVRRIFFRGRGGAPWFAAGGPRAGWQGGPGRPGRPQGWADTRQGPAPSPLETLNRRYADGEIDEFEYRQRLDVLNGEDSTPQP</sequence>
<dbReference type="AlphaFoldDB" id="A0A931FDU3"/>
<feature type="transmembrane region" description="Helical" evidence="2">
    <location>
        <begin position="16"/>
        <end position="35"/>
    </location>
</feature>
<proteinExistence type="predicted"/>
<gene>
    <name evidence="3" type="ORF">I2501_10675</name>
</gene>
<keyword evidence="2" id="KW-0812">Transmembrane</keyword>
<evidence type="ECO:0000313" key="4">
    <source>
        <dbReference type="Proteomes" id="UP000657385"/>
    </source>
</evidence>
<evidence type="ECO:0000256" key="2">
    <source>
        <dbReference type="SAM" id="Phobius"/>
    </source>
</evidence>
<accession>A0A931FDU3</accession>
<dbReference type="RefSeq" id="WP_196193685.1">
    <property type="nucleotide sequence ID" value="NZ_JADPRT010000004.1"/>
</dbReference>